<dbReference type="Pfam" id="PF00691">
    <property type="entry name" value="OmpA"/>
    <property type="match status" value="1"/>
</dbReference>
<dbReference type="PRINTS" id="PR01021">
    <property type="entry name" value="OMPADOMAIN"/>
</dbReference>
<protein>
    <submittedName>
        <fullName evidence="7">Flagellar motor protein MotB</fullName>
    </submittedName>
</protein>
<keyword evidence="8" id="KW-1185">Reference proteome</keyword>
<feature type="domain" description="OmpA-like" evidence="6">
    <location>
        <begin position="177"/>
        <end position="289"/>
    </location>
</feature>
<evidence type="ECO:0000256" key="5">
    <source>
        <dbReference type="SAM" id="SignalP"/>
    </source>
</evidence>
<dbReference type="InterPro" id="IPR006664">
    <property type="entry name" value="OMP_bac"/>
</dbReference>
<gene>
    <name evidence="7" type="ORF">B1A74_06650</name>
</gene>
<dbReference type="Proteomes" id="UP000189177">
    <property type="component" value="Unassembled WGS sequence"/>
</dbReference>
<evidence type="ECO:0000256" key="1">
    <source>
        <dbReference type="ARBA" id="ARBA00004370"/>
    </source>
</evidence>
<dbReference type="RefSeq" id="WP_077244151.1">
    <property type="nucleotide sequence ID" value="NZ_MUZR01000018.1"/>
</dbReference>
<dbReference type="Gene3D" id="2.60.40.2540">
    <property type="match status" value="1"/>
</dbReference>
<dbReference type="Pfam" id="PF18393">
    <property type="entry name" value="MotY_N"/>
    <property type="match status" value="1"/>
</dbReference>
<evidence type="ECO:0000313" key="7">
    <source>
        <dbReference type="EMBL" id="OOC10310.1"/>
    </source>
</evidence>
<sequence length="330" mass="35336">MPRVAGRLAAWLTGAALVLLAAPAPGGTLYQETLERSDWTRVEIDDLCRLEQRVRHGGSLQFETRPGLAVRAFWDPPYPVPGRSQAPLETGAPEWLPGDGPAPLSLMLRAGPDDRYRVPDDRVQALKARLLAGHDVRIGFPDGEDIVHFRGIRFGRRVEGFRICQAEQGMAEGAPEAGDGTARERWVVYFDSGRTALDGEARATLDRVVAALDGVEGPRLRVIGLTDAEGPDRVNRRISQQRAETVRDALGEAGLGTADIEIEAGGVAPGVEDESRDARRAEIWWVGERGSSGSGPQGEDPAPEAARDADPAGDDPAAPQPVEPGGGTAW</sequence>
<evidence type="ECO:0000259" key="6">
    <source>
        <dbReference type="PROSITE" id="PS51123"/>
    </source>
</evidence>
<accession>A0A1V2ZYX8</accession>
<dbReference type="AlphaFoldDB" id="A0A1V2ZYX8"/>
<comment type="caution">
    <text evidence="7">The sequence shown here is derived from an EMBL/GenBank/DDBJ whole genome shotgun (WGS) entry which is preliminary data.</text>
</comment>
<dbReference type="EMBL" id="MUZR01000018">
    <property type="protein sequence ID" value="OOC10310.1"/>
    <property type="molecule type" value="Genomic_DNA"/>
</dbReference>
<keyword evidence="7" id="KW-0969">Cilium</keyword>
<keyword evidence="5" id="KW-0732">Signal</keyword>
<feature type="chain" id="PRO_5013002507" evidence="5">
    <location>
        <begin position="22"/>
        <end position="330"/>
    </location>
</feature>
<dbReference type="OrthoDB" id="5793320at2"/>
<proteinExistence type="predicted"/>
<evidence type="ECO:0000313" key="8">
    <source>
        <dbReference type="Proteomes" id="UP000189177"/>
    </source>
</evidence>
<dbReference type="GO" id="GO:0016020">
    <property type="term" value="C:membrane"/>
    <property type="evidence" value="ECO:0007669"/>
    <property type="project" value="UniProtKB-SubCell"/>
</dbReference>
<reference evidence="7 8" key="1">
    <citation type="submission" date="2017-02" db="EMBL/GenBank/DDBJ databases">
        <title>Genomic diversity within the haloalkaliphilic genus Thioalkalivibrio.</title>
        <authorList>
            <person name="Ahn A.-C."/>
            <person name="Meier-Kolthoff J."/>
            <person name="Overmars L."/>
            <person name="Richter M."/>
            <person name="Woyke T."/>
            <person name="Sorokin D.Y."/>
            <person name="Muyzer G."/>
        </authorList>
    </citation>
    <scope>NUCLEOTIDE SEQUENCE [LARGE SCALE GENOMIC DNA]</scope>
    <source>
        <strain evidence="7 8">HL17</strain>
    </source>
</reference>
<feature type="region of interest" description="Disordered" evidence="4">
    <location>
        <begin position="266"/>
        <end position="330"/>
    </location>
</feature>
<keyword evidence="7" id="KW-0966">Cell projection</keyword>
<feature type="signal peptide" evidence="5">
    <location>
        <begin position="1"/>
        <end position="21"/>
    </location>
</feature>
<organism evidence="7 8">
    <name type="scientific">Thioalkalivibrio halophilus</name>
    <dbReference type="NCBI Taxonomy" id="252474"/>
    <lineage>
        <taxon>Bacteria</taxon>
        <taxon>Pseudomonadati</taxon>
        <taxon>Pseudomonadota</taxon>
        <taxon>Gammaproteobacteria</taxon>
        <taxon>Chromatiales</taxon>
        <taxon>Ectothiorhodospiraceae</taxon>
        <taxon>Thioalkalivibrio</taxon>
    </lineage>
</organism>
<dbReference type="CDD" id="cd07185">
    <property type="entry name" value="OmpA_C-like"/>
    <property type="match status" value="1"/>
</dbReference>
<evidence type="ECO:0000256" key="3">
    <source>
        <dbReference type="PROSITE-ProRule" id="PRU00473"/>
    </source>
</evidence>
<dbReference type="PROSITE" id="PS51123">
    <property type="entry name" value="OMPA_2"/>
    <property type="match status" value="1"/>
</dbReference>
<dbReference type="SUPFAM" id="SSF103088">
    <property type="entry name" value="OmpA-like"/>
    <property type="match status" value="1"/>
</dbReference>
<evidence type="ECO:0000256" key="2">
    <source>
        <dbReference type="ARBA" id="ARBA00023136"/>
    </source>
</evidence>
<dbReference type="InterPro" id="IPR036737">
    <property type="entry name" value="OmpA-like_sf"/>
</dbReference>
<keyword evidence="7" id="KW-0282">Flagellum</keyword>
<evidence type="ECO:0000256" key="4">
    <source>
        <dbReference type="SAM" id="MobiDB-lite"/>
    </source>
</evidence>
<keyword evidence="2 3" id="KW-0472">Membrane</keyword>
<name>A0A1V2ZYX8_9GAMM</name>
<comment type="subcellular location">
    <subcellularLocation>
        <location evidence="1">Membrane</location>
    </subcellularLocation>
</comment>
<dbReference type="STRING" id="252474.B1A74_06650"/>
<dbReference type="InterPro" id="IPR041544">
    <property type="entry name" value="MotY_N"/>
</dbReference>
<dbReference type="Gene3D" id="3.30.1330.60">
    <property type="entry name" value="OmpA-like domain"/>
    <property type="match status" value="1"/>
</dbReference>
<dbReference type="InterPro" id="IPR006665">
    <property type="entry name" value="OmpA-like"/>
</dbReference>